<sequence length="268" mass="27571">MNAEAVPQPQAAPGPQPGPQPDGSAPRRSRRFTAGAVAFVLSAVAVGGVTGGLILAARAASAPARSTTSAQAPQAAPTFGVEADGSHFGPLDQLLLPVPGTDAPGADVADFGNDTVLTPDRYAALFQREFRFLSSGARSSLQSELGLSEVKGYALRTYADGDDGLFIQITLIQENAAHVGGLQQGLKTLDSATSGLRAGPQVSGFPHAHCYQPADPYGSSLDLMRCDDVEGDLLVSMQVDGVSPLAQSAAADFFRNQLSRLATPAAQV</sequence>
<evidence type="ECO:0000256" key="2">
    <source>
        <dbReference type="SAM" id="Phobius"/>
    </source>
</evidence>
<dbReference type="RefSeq" id="WP_042454158.1">
    <property type="nucleotide sequence ID" value="NZ_BBPN01000032.1"/>
</dbReference>
<reference evidence="4" key="1">
    <citation type="submission" date="2016-10" db="EMBL/GenBank/DDBJ databases">
        <authorList>
            <person name="Varghese N."/>
        </authorList>
    </citation>
    <scope>NUCLEOTIDE SEQUENCE [LARGE SCALE GENOMIC DNA]</scope>
    <source>
        <strain evidence="4">DSM 45096 / BCRC 16803 / CGMCC 4.1857 / CIP 109030 / JCM 12277 / KCTC 19219 / NBRC 100920 / 33214</strain>
    </source>
</reference>
<feature type="region of interest" description="Disordered" evidence="1">
    <location>
        <begin position="1"/>
        <end position="28"/>
    </location>
</feature>
<keyword evidence="2" id="KW-1133">Transmembrane helix</keyword>
<keyword evidence="4" id="KW-1185">Reference proteome</keyword>
<dbReference type="OrthoDB" id="3853749at2"/>
<accession>A0A1H7J601</accession>
<dbReference type="eggNOG" id="ENOG50341VK">
    <property type="taxonomic scope" value="Bacteria"/>
</dbReference>
<feature type="compositionally biased region" description="Pro residues" evidence="1">
    <location>
        <begin position="10"/>
        <end position="20"/>
    </location>
</feature>
<evidence type="ECO:0000313" key="4">
    <source>
        <dbReference type="Proteomes" id="UP000183015"/>
    </source>
</evidence>
<dbReference type="EMBL" id="FOAZ01000003">
    <property type="protein sequence ID" value="SEK69612.1"/>
    <property type="molecule type" value="Genomic_DNA"/>
</dbReference>
<dbReference type="Proteomes" id="UP000183015">
    <property type="component" value="Unassembled WGS sequence"/>
</dbReference>
<protein>
    <submittedName>
        <fullName evidence="3">Uncharacterized protein</fullName>
    </submittedName>
</protein>
<evidence type="ECO:0000256" key="1">
    <source>
        <dbReference type="SAM" id="MobiDB-lite"/>
    </source>
</evidence>
<feature type="transmembrane region" description="Helical" evidence="2">
    <location>
        <begin position="36"/>
        <end position="57"/>
    </location>
</feature>
<evidence type="ECO:0000313" key="3">
    <source>
        <dbReference type="EMBL" id="SEK69612.1"/>
    </source>
</evidence>
<dbReference type="STRING" id="235985.SAMN05414137_103145"/>
<dbReference type="AlphaFoldDB" id="A0A1H7J601"/>
<gene>
    <name evidence="3" type="ORF">SAMN05414137_103145</name>
</gene>
<keyword evidence="2" id="KW-0472">Membrane</keyword>
<name>A0A1H7J601_STRJI</name>
<keyword evidence="2" id="KW-0812">Transmembrane</keyword>
<proteinExistence type="predicted"/>
<organism evidence="3 4">
    <name type="scientific">Streptacidiphilus jiangxiensis</name>
    <dbReference type="NCBI Taxonomy" id="235985"/>
    <lineage>
        <taxon>Bacteria</taxon>
        <taxon>Bacillati</taxon>
        <taxon>Actinomycetota</taxon>
        <taxon>Actinomycetes</taxon>
        <taxon>Kitasatosporales</taxon>
        <taxon>Streptomycetaceae</taxon>
        <taxon>Streptacidiphilus</taxon>
    </lineage>
</organism>